<name>A0A834X017_9FABA</name>
<organism evidence="1 2">
    <name type="scientific">Senna tora</name>
    <dbReference type="NCBI Taxonomy" id="362788"/>
    <lineage>
        <taxon>Eukaryota</taxon>
        <taxon>Viridiplantae</taxon>
        <taxon>Streptophyta</taxon>
        <taxon>Embryophyta</taxon>
        <taxon>Tracheophyta</taxon>
        <taxon>Spermatophyta</taxon>
        <taxon>Magnoliopsida</taxon>
        <taxon>eudicotyledons</taxon>
        <taxon>Gunneridae</taxon>
        <taxon>Pentapetalae</taxon>
        <taxon>rosids</taxon>
        <taxon>fabids</taxon>
        <taxon>Fabales</taxon>
        <taxon>Fabaceae</taxon>
        <taxon>Caesalpinioideae</taxon>
        <taxon>Cassia clade</taxon>
        <taxon>Senna</taxon>
    </lineage>
</organism>
<sequence>MSQVFEGYERQYWELSANLSPSLFRVIATLMRSLGHLWEDQTPVLLLWILNCSASSVVWDSSGMPDDNKRNIVMSYLK</sequence>
<dbReference type="AlphaFoldDB" id="A0A834X017"/>
<keyword evidence="2" id="KW-1185">Reference proteome</keyword>
<reference evidence="1" key="1">
    <citation type="submission" date="2020-09" db="EMBL/GenBank/DDBJ databases">
        <title>Genome-Enabled Discovery of Anthraquinone Biosynthesis in Senna tora.</title>
        <authorList>
            <person name="Kang S.-H."/>
            <person name="Pandey R.P."/>
            <person name="Lee C.-M."/>
            <person name="Sim J.-S."/>
            <person name="Jeong J.-T."/>
            <person name="Choi B.-S."/>
            <person name="Jung M."/>
            <person name="Ginzburg D."/>
            <person name="Zhao K."/>
            <person name="Won S.Y."/>
            <person name="Oh T.-J."/>
            <person name="Yu Y."/>
            <person name="Kim N.-H."/>
            <person name="Lee O.R."/>
            <person name="Lee T.-H."/>
            <person name="Bashyal P."/>
            <person name="Kim T.-S."/>
            <person name="Lee W.-H."/>
            <person name="Kawkins C."/>
            <person name="Kim C.-K."/>
            <person name="Kim J.S."/>
            <person name="Ahn B.O."/>
            <person name="Rhee S.Y."/>
            <person name="Sohng J.K."/>
        </authorList>
    </citation>
    <scope>NUCLEOTIDE SEQUENCE</scope>
    <source>
        <tissue evidence="1">Leaf</tissue>
    </source>
</reference>
<evidence type="ECO:0000313" key="1">
    <source>
        <dbReference type="EMBL" id="KAF7835985.1"/>
    </source>
</evidence>
<protein>
    <submittedName>
        <fullName evidence="1">Uncharacterized protein</fullName>
    </submittedName>
</protein>
<dbReference type="EMBL" id="JAAIUW010000004">
    <property type="protein sequence ID" value="KAF7835985.1"/>
    <property type="molecule type" value="Genomic_DNA"/>
</dbReference>
<evidence type="ECO:0000313" key="2">
    <source>
        <dbReference type="Proteomes" id="UP000634136"/>
    </source>
</evidence>
<gene>
    <name evidence="1" type="ORF">G2W53_010844</name>
</gene>
<comment type="caution">
    <text evidence="1">The sequence shown here is derived from an EMBL/GenBank/DDBJ whole genome shotgun (WGS) entry which is preliminary data.</text>
</comment>
<dbReference type="Proteomes" id="UP000634136">
    <property type="component" value="Unassembled WGS sequence"/>
</dbReference>
<proteinExistence type="predicted"/>
<accession>A0A834X017</accession>